<protein>
    <submittedName>
        <fullName evidence="1">Uncharacterized protein</fullName>
    </submittedName>
</protein>
<proteinExistence type="predicted"/>
<comment type="caution">
    <text evidence="1">The sequence shown here is derived from an EMBL/GenBank/DDBJ whole genome shotgun (WGS) entry which is preliminary data.</text>
</comment>
<dbReference type="Proteomes" id="UP001529510">
    <property type="component" value="Unassembled WGS sequence"/>
</dbReference>
<dbReference type="AlphaFoldDB" id="A0ABD0Q4S2"/>
<evidence type="ECO:0000313" key="2">
    <source>
        <dbReference type="Proteomes" id="UP001529510"/>
    </source>
</evidence>
<sequence length="68" mass="7528">KTTTTAPLLAGPIMHPLTLSLRPLLIPHQQPQKTQQLANIIFPLIPSTPHNRDGSIFEYEETVSILST</sequence>
<organism evidence="1 2">
    <name type="scientific">Cirrhinus mrigala</name>
    <name type="common">Mrigala</name>
    <dbReference type="NCBI Taxonomy" id="683832"/>
    <lineage>
        <taxon>Eukaryota</taxon>
        <taxon>Metazoa</taxon>
        <taxon>Chordata</taxon>
        <taxon>Craniata</taxon>
        <taxon>Vertebrata</taxon>
        <taxon>Euteleostomi</taxon>
        <taxon>Actinopterygii</taxon>
        <taxon>Neopterygii</taxon>
        <taxon>Teleostei</taxon>
        <taxon>Ostariophysi</taxon>
        <taxon>Cypriniformes</taxon>
        <taxon>Cyprinidae</taxon>
        <taxon>Labeoninae</taxon>
        <taxon>Labeonini</taxon>
        <taxon>Cirrhinus</taxon>
    </lineage>
</organism>
<keyword evidence="2" id="KW-1185">Reference proteome</keyword>
<reference evidence="1 2" key="1">
    <citation type="submission" date="2024-05" db="EMBL/GenBank/DDBJ databases">
        <title>Genome sequencing and assembly of Indian major carp, Cirrhinus mrigala (Hamilton, 1822).</title>
        <authorList>
            <person name="Mohindra V."/>
            <person name="Chowdhury L.M."/>
            <person name="Lal K."/>
            <person name="Jena J.K."/>
        </authorList>
    </citation>
    <scope>NUCLEOTIDE SEQUENCE [LARGE SCALE GENOMIC DNA]</scope>
    <source>
        <strain evidence="1">CM1030</strain>
        <tissue evidence="1">Blood</tissue>
    </source>
</reference>
<dbReference type="EMBL" id="JAMKFB020000011">
    <property type="protein sequence ID" value="KAL0180880.1"/>
    <property type="molecule type" value="Genomic_DNA"/>
</dbReference>
<gene>
    <name evidence="1" type="ORF">M9458_023286</name>
</gene>
<accession>A0ABD0Q4S2</accession>
<name>A0ABD0Q4S2_CIRMR</name>
<feature type="non-terminal residue" evidence="1">
    <location>
        <position position="1"/>
    </location>
</feature>
<evidence type="ECO:0000313" key="1">
    <source>
        <dbReference type="EMBL" id="KAL0180880.1"/>
    </source>
</evidence>